<reference evidence="10 11" key="1">
    <citation type="submission" date="2024-09" db="EMBL/GenBank/DDBJ databases">
        <authorList>
            <person name="Sun Q."/>
            <person name="Mori K."/>
        </authorList>
    </citation>
    <scope>NUCLEOTIDE SEQUENCE [LARGE SCALE GENOMIC DNA]</scope>
    <source>
        <strain evidence="10 11">CCM 7759</strain>
    </source>
</reference>
<evidence type="ECO:0000256" key="2">
    <source>
        <dbReference type="ARBA" id="ARBA00001933"/>
    </source>
</evidence>
<dbReference type="InterPro" id="IPR005814">
    <property type="entry name" value="Aminotrans_3"/>
</dbReference>
<keyword evidence="5 9" id="KW-0963">Cytoplasm</keyword>
<protein>
    <recommendedName>
        <fullName evidence="9">Glutamate-1-semialdehyde 2,1-aminomutase</fullName>
        <shortName evidence="9">GSA</shortName>
        <ecNumber evidence="9">5.4.3.8</ecNumber>
    </recommendedName>
    <alternativeName>
        <fullName evidence="9">Glutamate-1-semialdehyde aminotransferase</fullName>
        <shortName evidence="9">GSA-AT</shortName>
    </alternativeName>
</protein>
<proteinExistence type="inferred from homology"/>
<evidence type="ECO:0000256" key="7">
    <source>
        <dbReference type="ARBA" id="ARBA00023235"/>
    </source>
</evidence>
<dbReference type="PANTHER" id="PTHR43713">
    <property type="entry name" value="GLUTAMATE-1-SEMIALDEHYDE 2,1-AMINOMUTASE"/>
    <property type="match status" value="1"/>
</dbReference>
<comment type="pathway">
    <text evidence="3">Porphyrin-containing compound metabolism; protoporphyrin-IX biosynthesis; 5-aminolevulinate from L-glutamyl-tRNA(Glu): step 2/2.</text>
</comment>
<dbReference type="NCBIfam" id="NF000818">
    <property type="entry name" value="PRK00062.1"/>
    <property type="match status" value="1"/>
</dbReference>
<feature type="modified residue" description="N6-(pyridoxal phosphate)lysine" evidence="9">
    <location>
        <position position="288"/>
    </location>
</feature>
<gene>
    <name evidence="9" type="primary">hemL</name>
    <name evidence="10" type="ORF">ACFFK0_26500</name>
</gene>
<comment type="cofactor">
    <cofactor evidence="2 9">
        <name>pyridoxal 5'-phosphate</name>
        <dbReference type="ChEBI" id="CHEBI:597326"/>
    </cofactor>
</comment>
<dbReference type="Proteomes" id="UP001589776">
    <property type="component" value="Unassembled WGS sequence"/>
</dbReference>
<dbReference type="EC" id="5.4.3.8" evidence="9"/>
<comment type="similarity">
    <text evidence="4 9">Belongs to the class-III pyridoxal-phosphate-dependent aminotransferase family. HemL subfamily.</text>
</comment>
<dbReference type="InterPro" id="IPR015422">
    <property type="entry name" value="PyrdxlP-dep_Trfase_small"/>
</dbReference>
<comment type="subcellular location">
    <subcellularLocation>
        <location evidence="9">Cytoplasm</location>
    </subcellularLocation>
</comment>
<evidence type="ECO:0000256" key="6">
    <source>
        <dbReference type="ARBA" id="ARBA00022898"/>
    </source>
</evidence>
<dbReference type="Gene3D" id="3.40.640.10">
    <property type="entry name" value="Type I PLP-dependent aspartate aminotransferase-like (Major domain)"/>
    <property type="match status" value="1"/>
</dbReference>
<dbReference type="NCBIfam" id="NF009055">
    <property type="entry name" value="PRK12389.1"/>
    <property type="match status" value="1"/>
</dbReference>
<keyword evidence="6 9" id="KW-0663">Pyridoxal phosphate</keyword>
<dbReference type="GO" id="GO:0042286">
    <property type="term" value="F:glutamate-1-semialdehyde 2,1-aminomutase activity"/>
    <property type="evidence" value="ECO:0007669"/>
    <property type="project" value="UniProtKB-EC"/>
</dbReference>
<evidence type="ECO:0000256" key="4">
    <source>
        <dbReference type="ARBA" id="ARBA00008981"/>
    </source>
</evidence>
<dbReference type="HAMAP" id="MF_00375">
    <property type="entry name" value="HemL_aminotrans_3"/>
    <property type="match status" value="1"/>
</dbReference>
<evidence type="ECO:0000256" key="9">
    <source>
        <dbReference type="HAMAP-Rule" id="MF_00375"/>
    </source>
</evidence>
<comment type="catalytic activity">
    <reaction evidence="1 9">
        <text>(S)-4-amino-5-oxopentanoate = 5-aminolevulinate</text>
        <dbReference type="Rhea" id="RHEA:14265"/>
        <dbReference type="ChEBI" id="CHEBI:57501"/>
        <dbReference type="ChEBI" id="CHEBI:356416"/>
        <dbReference type="EC" id="5.4.3.8"/>
    </reaction>
</comment>
<keyword evidence="8 9" id="KW-0627">Porphyrin biosynthesis</keyword>
<name>A0ABV6DTG5_9BACL</name>
<evidence type="ECO:0000313" key="10">
    <source>
        <dbReference type="EMBL" id="MFC0215954.1"/>
    </source>
</evidence>
<evidence type="ECO:0000313" key="11">
    <source>
        <dbReference type="Proteomes" id="UP001589776"/>
    </source>
</evidence>
<dbReference type="InterPro" id="IPR004639">
    <property type="entry name" value="4pyrrol_synth_GluAld_NH2Trfase"/>
</dbReference>
<evidence type="ECO:0000256" key="3">
    <source>
        <dbReference type="ARBA" id="ARBA00004819"/>
    </source>
</evidence>
<keyword evidence="11" id="KW-1185">Reference proteome</keyword>
<dbReference type="PANTHER" id="PTHR43713:SF1">
    <property type="entry name" value="GLUTAMATE-1-SEMIALDEHYDE 2,1-AMINOMUTASE 2"/>
    <property type="match status" value="1"/>
</dbReference>
<evidence type="ECO:0000256" key="8">
    <source>
        <dbReference type="ARBA" id="ARBA00023244"/>
    </source>
</evidence>
<dbReference type="Gene3D" id="3.90.1150.10">
    <property type="entry name" value="Aspartate Aminotransferase, domain 1"/>
    <property type="match status" value="1"/>
</dbReference>
<dbReference type="Pfam" id="PF00202">
    <property type="entry name" value="Aminotran_3"/>
    <property type="match status" value="1"/>
</dbReference>
<sequence>MSISRSRSEQLYKEALEHIVGGVNSPSRSFKAVGGGAPVFMKRAQGAYFWDEDGNKYIDYLAAYGPIITGHAHPHVTQAIVEAAQDGTLYGTPTEHEIVFARMLKEAIPSLDKVRFVNSGTEAVMTTIRVARAYTGRSKIVKFAGCYHGHSDLVLVAAGSGPSTLGVPDSAGVPGSIAQEVITVPFNDIPALEEALDRWGGDVAAVMVEPIVGNFGMVLPKPGFLEALCRLARGIGALVIYDEVITAFRFHYGSAQTYAGLPLAAVEPGATTSARFAAVEPDLTALGKIIGGGLPIGAYGGRREIMEQVAPLGPAYQAGTMAGNPASIRAGIACLQVLRQEGVYAGLERLAARLADGLAASAARHGVPLTVNRIGGAFSTHFCSHPVTNYDEAQAADGEVFAKFFRLMLDRGICLAPSKYEAWFLTLAHTDDDVSETLEAADQALRSL</sequence>
<dbReference type="InterPro" id="IPR015421">
    <property type="entry name" value="PyrdxlP-dep_Trfase_major"/>
</dbReference>
<organism evidence="10 11">
    <name type="scientific">Paenibacillus chartarius</name>
    <dbReference type="NCBI Taxonomy" id="747481"/>
    <lineage>
        <taxon>Bacteria</taxon>
        <taxon>Bacillati</taxon>
        <taxon>Bacillota</taxon>
        <taxon>Bacilli</taxon>
        <taxon>Bacillales</taxon>
        <taxon>Paenibacillaceae</taxon>
        <taxon>Paenibacillus</taxon>
    </lineage>
</organism>
<evidence type="ECO:0000256" key="1">
    <source>
        <dbReference type="ARBA" id="ARBA00001579"/>
    </source>
</evidence>
<dbReference type="EMBL" id="JBHLWN010000106">
    <property type="protein sequence ID" value="MFC0215954.1"/>
    <property type="molecule type" value="Genomic_DNA"/>
</dbReference>
<dbReference type="SUPFAM" id="SSF53383">
    <property type="entry name" value="PLP-dependent transferases"/>
    <property type="match status" value="1"/>
</dbReference>
<dbReference type="RefSeq" id="WP_377473646.1">
    <property type="nucleotide sequence ID" value="NZ_JBHLWN010000106.1"/>
</dbReference>
<comment type="caution">
    <text evidence="10">The sequence shown here is derived from an EMBL/GenBank/DDBJ whole genome shotgun (WGS) entry which is preliminary data.</text>
</comment>
<evidence type="ECO:0000256" key="5">
    <source>
        <dbReference type="ARBA" id="ARBA00022490"/>
    </source>
</evidence>
<dbReference type="NCBIfam" id="TIGR00713">
    <property type="entry name" value="hemL"/>
    <property type="match status" value="1"/>
</dbReference>
<dbReference type="CDD" id="cd00610">
    <property type="entry name" value="OAT_like"/>
    <property type="match status" value="1"/>
</dbReference>
<keyword evidence="7 9" id="KW-0413">Isomerase</keyword>
<dbReference type="InterPro" id="IPR015424">
    <property type="entry name" value="PyrdxlP-dep_Trfase"/>
</dbReference>
<comment type="subunit">
    <text evidence="9">Homodimer.</text>
</comment>
<accession>A0ABV6DTG5</accession>